<dbReference type="PANTHER" id="PTHR15503">
    <property type="entry name" value="LDOC1 RELATED"/>
    <property type="match status" value="1"/>
</dbReference>
<sequence length="341" mass="39032">MREPKISMPKKFDGDRTKFRGFLQQVKLYICMHPDRYPDDASKVGFVGTLLYGQALSWFAPILEKDLAVLHDYEGFLRELIATFGDADTSRVAETKLRKLRQGNRPASTYASEFRRLICDLTWHEDYFISQFRWGLRDDVKDLLLTMPEVKTLNEYINQAIQCDNCLFERKQEKQRTNSKVAATLVEQGNEEVKFKGLIIPSTPVETCLAPVKLIMSKKTLSLMALVDSRASSCFIDEGLVKKHGIPVLQKNRPVVAEVVDGRPLASGNITMETIPLRVHLGDHDSHICFNVISSPVNMVIIGMPWLKKHNPEINWENNKITPRDIQRTQHMSEPKPSYMQ</sequence>
<feature type="compositionally biased region" description="Basic and acidic residues" evidence="1">
    <location>
        <begin position="322"/>
        <end position="334"/>
    </location>
</feature>
<protein>
    <recommendedName>
        <fullName evidence="2">DUF4939 domain-containing protein</fullName>
    </recommendedName>
</protein>
<dbReference type="EMBL" id="CM035441">
    <property type="protein sequence ID" value="KAH7280679.1"/>
    <property type="molecule type" value="Genomic_DNA"/>
</dbReference>
<dbReference type="Pfam" id="PF16297">
    <property type="entry name" value="DUF4939"/>
    <property type="match status" value="1"/>
</dbReference>
<comment type="caution">
    <text evidence="3">The sequence shown here is derived from an EMBL/GenBank/DDBJ whole genome shotgun (WGS) entry which is preliminary data.</text>
</comment>
<evidence type="ECO:0000313" key="4">
    <source>
        <dbReference type="Proteomes" id="UP000825935"/>
    </source>
</evidence>
<evidence type="ECO:0000313" key="3">
    <source>
        <dbReference type="EMBL" id="KAH7280679.1"/>
    </source>
</evidence>
<dbReference type="Pfam" id="PF08284">
    <property type="entry name" value="RVP_2"/>
    <property type="match status" value="1"/>
</dbReference>
<dbReference type="InterPro" id="IPR021109">
    <property type="entry name" value="Peptidase_aspartic_dom_sf"/>
</dbReference>
<feature type="region of interest" description="Disordered" evidence="1">
    <location>
        <begin position="318"/>
        <end position="341"/>
    </location>
</feature>
<dbReference type="Proteomes" id="UP000825935">
    <property type="component" value="Chromosome 36"/>
</dbReference>
<dbReference type="CDD" id="cd00303">
    <property type="entry name" value="retropepsin_like"/>
    <property type="match status" value="1"/>
</dbReference>
<dbReference type="SUPFAM" id="SSF50630">
    <property type="entry name" value="Acid proteases"/>
    <property type="match status" value="1"/>
</dbReference>
<dbReference type="PANTHER" id="PTHR15503:SF22">
    <property type="entry name" value="TRANSPOSON TY3-I GAG POLYPROTEIN"/>
    <property type="match status" value="1"/>
</dbReference>
<organism evidence="3 4">
    <name type="scientific">Ceratopteris richardii</name>
    <name type="common">Triangle waterfern</name>
    <dbReference type="NCBI Taxonomy" id="49495"/>
    <lineage>
        <taxon>Eukaryota</taxon>
        <taxon>Viridiplantae</taxon>
        <taxon>Streptophyta</taxon>
        <taxon>Embryophyta</taxon>
        <taxon>Tracheophyta</taxon>
        <taxon>Polypodiopsida</taxon>
        <taxon>Polypodiidae</taxon>
        <taxon>Polypodiales</taxon>
        <taxon>Pteridineae</taxon>
        <taxon>Pteridaceae</taxon>
        <taxon>Parkerioideae</taxon>
        <taxon>Ceratopteris</taxon>
    </lineage>
</organism>
<gene>
    <name evidence="3" type="ORF">KP509_36G008900</name>
</gene>
<proteinExistence type="predicted"/>
<dbReference type="AlphaFoldDB" id="A0A8T2QA57"/>
<dbReference type="OrthoDB" id="1166507at2759"/>
<name>A0A8T2QA57_CERRI</name>
<dbReference type="Gene3D" id="2.40.70.10">
    <property type="entry name" value="Acid Proteases"/>
    <property type="match status" value="1"/>
</dbReference>
<dbReference type="InterPro" id="IPR032567">
    <property type="entry name" value="RTL1-rel"/>
</dbReference>
<accession>A0A8T2QA57</accession>
<keyword evidence="4" id="KW-1185">Reference proteome</keyword>
<evidence type="ECO:0000256" key="1">
    <source>
        <dbReference type="SAM" id="MobiDB-lite"/>
    </source>
</evidence>
<dbReference type="InterPro" id="IPR032549">
    <property type="entry name" value="DUF4939"/>
</dbReference>
<evidence type="ECO:0000259" key="2">
    <source>
        <dbReference type="Pfam" id="PF16297"/>
    </source>
</evidence>
<reference evidence="3" key="1">
    <citation type="submission" date="2021-08" db="EMBL/GenBank/DDBJ databases">
        <title>WGS assembly of Ceratopteris richardii.</title>
        <authorList>
            <person name="Marchant D.B."/>
            <person name="Chen G."/>
            <person name="Jenkins J."/>
            <person name="Shu S."/>
            <person name="Leebens-Mack J."/>
            <person name="Grimwood J."/>
            <person name="Schmutz J."/>
            <person name="Soltis P."/>
            <person name="Soltis D."/>
            <person name="Chen Z.-H."/>
        </authorList>
    </citation>
    <scope>NUCLEOTIDE SEQUENCE</scope>
    <source>
        <strain evidence="3">Whitten #5841</strain>
        <tissue evidence="3">Leaf</tissue>
    </source>
</reference>
<feature type="domain" description="DUF4939" evidence="2">
    <location>
        <begin position="6"/>
        <end position="87"/>
    </location>
</feature>